<accession>A0A1B8RP91</accession>
<organism evidence="1 2">
    <name type="scientific">Clostridium paraputrificum</name>
    <dbReference type="NCBI Taxonomy" id="29363"/>
    <lineage>
        <taxon>Bacteria</taxon>
        <taxon>Bacillati</taxon>
        <taxon>Bacillota</taxon>
        <taxon>Clostridia</taxon>
        <taxon>Eubacteriales</taxon>
        <taxon>Clostridiaceae</taxon>
        <taxon>Clostridium</taxon>
    </lineage>
</organism>
<sequence length="162" mass="19412">MKRFTIYIFLILSLLLQGCSFNDPKYINFSKKSSPDFYTKEIYSKLLNDEEYSIELFNTNFYKNVPINKEEDNDIIENFIRSLSKDNYKTDGTIPEEKEPYQLKITFDDSKYVIKIYSNSIVTVSPWDGIYPEDIINIEDVPNRYNLFDFCSHIEHEWKYNQ</sequence>
<dbReference type="AlphaFoldDB" id="A0A1B8RP91"/>
<dbReference type="EMBL" id="MAPZ01000019">
    <property type="protein sequence ID" value="OBY10628.1"/>
    <property type="molecule type" value="Genomic_DNA"/>
</dbReference>
<evidence type="ECO:0000313" key="2">
    <source>
        <dbReference type="Proteomes" id="UP000092714"/>
    </source>
</evidence>
<gene>
    <name evidence="1" type="ORF">CP373A1_08955</name>
</gene>
<dbReference type="Pfam" id="PF16224">
    <property type="entry name" value="DUF4883"/>
    <property type="match status" value="1"/>
</dbReference>
<reference evidence="1 2" key="1">
    <citation type="submission" date="2016-06" db="EMBL/GenBank/DDBJ databases">
        <authorList>
            <person name="Kjaerup R.B."/>
            <person name="Dalgaard T.S."/>
            <person name="Juul-Madsen H.R."/>
        </authorList>
    </citation>
    <scope>NUCLEOTIDE SEQUENCE [LARGE SCALE GENOMIC DNA]</scope>
    <source>
        <strain evidence="1 2">373-A1</strain>
    </source>
</reference>
<dbReference type="OrthoDB" id="1937023at2"/>
<dbReference type="PROSITE" id="PS51257">
    <property type="entry name" value="PROKAR_LIPOPROTEIN"/>
    <property type="match status" value="1"/>
</dbReference>
<name>A0A1B8RP91_9CLOT</name>
<evidence type="ECO:0008006" key="3">
    <source>
        <dbReference type="Google" id="ProtNLM"/>
    </source>
</evidence>
<protein>
    <recommendedName>
        <fullName evidence="3">Lipoprotein</fullName>
    </recommendedName>
</protein>
<proteinExistence type="predicted"/>
<dbReference type="eggNOG" id="ENOG50344DC">
    <property type="taxonomic scope" value="Bacteria"/>
</dbReference>
<evidence type="ECO:0000313" key="1">
    <source>
        <dbReference type="EMBL" id="OBY10628.1"/>
    </source>
</evidence>
<dbReference type="CDD" id="cd15786">
    <property type="entry name" value="CPF_1278_like"/>
    <property type="match status" value="1"/>
</dbReference>
<dbReference type="RefSeq" id="WP_065254507.1">
    <property type="nucleotide sequence ID" value="NZ_JADNCW010000005.1"/>
</dbReference>
<dbReference type="Gene3D" id="3.30.1490.410">
    <property type="entry name" value="Uncharacterised protein PF16224, DUF4883"/>
    <property type="match status" value="1"/>
</dbReference>
<comment type="caution">
    <text evidence="1">The sequence shown here is derived from an EMBL/GenBank/DDBJ whole genome shotgun (WGS) entry which is preliminary data.</text>
</comment>
<dbReference type="InterPro" id="IPR032619">
    <property type="entry name" value="DUF4883"/>
</dbReference>
<dbReference type="Proteomes" id="UP000092714">
    <property type="component" value="Unassembled WGS sequence"/>
</dbReference>
<keyword evidence="2" id="KW-1185">Reference proteome</keyword>